<dbReference type="PRINTS" id="PR00447">
    <property type="entry name" value="NATRESASSCMP"/>
</dbReference>
<dbReference type="NCBIfam" id="TIGR01197">
    <property type="entry name" value="nramp"/>
    <property type="match status" value="1"/>
</dbReference>
<feature type="transmembrane region" description="Helical" evidence="5">
    <location>
        <begin position="176"/>
        <end position="198"/>
    </location>
</feature>
<evidence type="ECO:0000256" key="4">
    <source>
        <dbReference type="ARBA" id="ARBA00023136"/>
    </source>
</evidence>
<dbReference type="InterPro" id="IPR001046">
    <property type="entry name" value="NRAMP_fam"/>
</dbReference>
<keyword evidence="4 5" id="KW-0472">Membrane</keyword>
<dbReference type="Pfam" id="PF01566">
    <property type="entry name" value="Nramp"/>
    <property type="match status" value="1"/>
</dbReference>
<reference evidence="6" key="1">
    <citation type="journal article" date="2023" name="IMA Fungus">
        <title>Comparative genomic study of the Penicillium genus elucidates a diverse pangenome and 15 lateral gene transfer events.</title>
        <authorList>
            <person name="Petersen C."/>
            <person name="Sorensen T."/>
            <person name="Nielsen M.R."/>
            <person name="Sondergaard T.E."/>
            <person name="Sorensen J.L."/>
            <person name="Fitzpatrick D.A."/>
            <person name="Frisvad J.C."/>
            <person name="Nielsen K.L."/>
        </authorList>
    </citation>
    <scope>NUCLEOTIDE SEQUENCE</scope>
    <source>
        <strain evidence="6">IBT 17514</strain>
    </source>
</reference>
<feature type="transmembrane region" description="Helical" evidence="5">
    <location>
        <begin position="117"/>
        <end position="140"/>
    </location>
</feature>
<organism evidence="6 7">
    <name type="scientific">Penicillium malachiteum</name>
    <dbReference type="NCBI Taxonomy" id="1324776"/>
    <lineage>
        <taxon>Eukaryota</taxon>
        <taxon>Fungi</taxon>
        <taxon>Dikarya</taxon>
        <taxon>Ascomycota</taxon>
        <taxon>Pezizomycotina</taxon>
        <taxon>Eurotiomycetes</taxon>
        <taxon>Eurotiomycetidae</taxon>
        <taxon>Eurotiales</taxon>
        <taxon>Aspergillaceae</taxon>
        <taxon>Penicillium</taxon>
    </lineage>
</organism>
<accession>A0AAD6MUW1</accession>
<proteinExistence type="predicted"/>
<dbReference type="GO" id="GO:0004930">
    <property type="term" value="F:G protein-coupled receptor activity"/>
    <property type="evidence" value="ECO:0007669"/>
    <property type="project" value="InterPro"/>
</dbReference>
<dbReference type="Proteomes" id="UP001215712">
    <property type="component" value="Unassembled WGS sequence"/>
</dbReference>
<feature type="transmembrane region" description="Helical" evidence="5">
    <location>
        <begin position="73"/>
        <end position="96"/>
    </location>
</feature>
<evidence type="ECO:0000256" key="3">
    <source>
        <dbReference type="ARBA" id="ARBA00022989"/>
    </source>
</evidence>
<dbReference type="PANTHER" id="PTHR11706">
    <property type="entry name" value="SOLUTE CARRIER PROTEIN FAMILY 11 MEMBER"/>
    <property type="match status" value="1"/>
</dbReference>
<name>A0AAD6MUW1_9EURO</name>
<dbReference type="InterPro" id="IPR000276">
    <property type="entry name" value="GPCR_Rhodpsn"/>
</dbReference>
<feature type="transmembrane region" description="Helical" evidence="5">
    <location>
        <begin position="292"/>
        <end position="316"/>
    </location>
</feature>
<feature type="transmembrane region" description="Helical" evidence="5">
    <location>
        <begin position="383"/>
        <end position="401"/>
    </location>
</feature>
<dbReference type="AlphaFoldDB" id="A0AAD6MUW1"/>
<keyword evidence="3 5" id="KW-1133">Transmembrane helix</keyword>
<dbReference type="PROSITE" id="PS00237">
    <property type="entry name" value="G_PROTEIN_RECEP_F1_1"/>
    <property type="match status" value="1"/>
</dbReference>
<evidence type="ECO:0000256" key="2">
    <source>
        <dbReference type="ARBA" id="ARBA00022692"/>
    </source>
</evidence>
<protein>
    <submittedName>
        <fullName evidence="6">Natural resistance-associated macrophage protein</fullName>
    </submittedName>
</protein>
<sequence length="491" mass="53551">MKCLARSDTPHEPPSRMSEPAWCLFKSFFKSSSLHCTHSLAKFARFVGPGFLIAVAYIDPGNYSTDVSAGADFKYALLFIVLMSNLFAILLQSLCIKLGTETGLNLAENCREHLPRWLVYILYVFAEAAIVVGSAIALNLLFKIPVVARCAITLLDVFLLLIFWRPSGSMWGLRLFEYFIMALVLAVAICFCIQLSLIKDQSIGELFRGYLPSSTIVKSEGLYQSCGILGATVMPHFLFLGSGVVQSRLKELDVTEGYVNSTVPLGSNDGEIEYRPLIHAIHACLKYSIIELVLSLFTFALFVNSAILIVAGSSLYDVPGGASADLFGIHQLLSSSITPAAGLIFALALLLSGISAGIICTMAGQMISEGMLKWSIRPWLRRLITRSISIISSIVIAAAVGKKGLDQTLNATQVVLSVILPFVSAPLIWFTSFNRYMTVPAELTSEGNGEMEIKHIHMRNNLVTSIIVVLVWLIIIVMNVALLVLIAMGKA</sequence>
<dbReference type="GO" id="GO:0015086">
    <property type="term" value="F:cadmium ion transmembrane transporter activity"/>
    <property type="evidence" value="ECO:0007669"/>
    <property type="project" value="TreeGrafter"/>
</dbReference>
<dbReference type="PANTHER" id="PTHR11706:SF101">
    <property type="entry name" value="MANGANESE TRANSPORTER SMF1"/>
    <property type="match status" value="1"/>
</dbReference>
<evidence type="ECO:0000256" key="5">
    <source>
        <dbReference type="SAM" id="Phobius"/>
    </source>
</evidence>
<evidence type="ECO:0000313" key="7">
    <source>
        <dbReference type="Proteomes" id="UP001215712"/>
    </source>
</evidence>
<keyword evidence="7" id="KW-1185">Reference proteome</keyword>
<keyword evidence="2 5" id="KW-0812">Transmembrane</keyword>
<feature type="transmembrane region" description="Helical" evidence="5">
    <location>
        <begin position="336"/>
        <end position="362"/>
    </location>
</feature>
<feature type="transmembrane region" description="Helical" evidence="5">
    <location>
        <begin position="462"/>
        <end position="488"/>
    </location>
</feature>
<dbReference type="NCBIfam" id="NF037982">
    <property type="entry name" value="Nramp_1"/>
    <property type="match status" value="1"/>
</dbReference>
<feature type="transmembrane region" description="Helical" evidence="5">
    <location>
        <begin position="146"/>
        <end position="164"/>
    </location>
</feature>
<dbReference type="GO" id="GO:0030026">
    <property type="term" value="P:intracellular manganese ion homeostasis"/>
    <property type="evidence" value="ECO:0007669"/>
    <property type="project" value="TreeGrafter"/>
</dbReference>
<dbReference type="GO" id="GO:0005886">
    <property type="term" value="C:plasma membrane"/>
    <property type="evidence" value="ECO:0007669"/>
    <property type="project" value="TreeGrafter"/>
</dbReference>
<reference evidence="6" key="2">
    <citation type="submission" date="2023-01" db="EMBL/GenBank/DDBJ databases">
        <authorList>
            <person name="Petersen C."/>
        </authorList>
    </citation>
    <scope>NUCLEOTIDE SEQUENCE</scope>
    <source>
        <strain evidence="6">IBT 17514</strain>
    </source>
</reference>
<evidence type="ECO:0000313" key="6">
    <source>
        <dbReference type="EMBL" id="KAJ5719709.1"/>
    </source>
</evidence>
<comment type="caution">
    <text evidence="6">The sequence shown here is derived from an EMBL/GenBank/DDBJ whole genome shotgun (WGS) entry which is preliminary data.</text>
</comment>
<dbReference type="GO" id="GO:0005384">
    <property type="term" value="F:manganese ion transmembrane transporter activity"/>
    <property type="evidence" value="ECO:0007669"/>
    <property type="project" value="TreeGrafter"/>
</dbReference>
<dbReference type="GO" id="GO:0034755">
    <property type="term" value="P:iron ion transmembrane transport"/>
    <property type="evidence" value="ECO:0007669"/>
    <property type="project" value="TreeGrafter"/>
</dbReference>
<dbReference type="EMBL" id="JAQJAN010000010">
    <property type="protein sequence ID" value="KAJ5719709.1"/>
    <property type="molecule type" value="Genomic_DNA"/>
</dbReference>
<comment type="subcellular location">
    <subcellularLocation>
        <location evidence="1">Membrane</location>
        <topology evidence="1">Multi-pass membrane protein</topology>
    </subcellularLocation>
</comment>
<gene>
    <name evidence="6" type="ORF">N7493_007287</name>
</gene>
<feature type="transmembrane region" description="Helical" evidence="5">
    <location>
        <begin position="413"/>
        <end position="430"/>
    </location>
</feature>
<evidence type="ECO:0000256" key="1">
    <source>
        <dbReference type="ARBA" id="ARBA00004141"/>
    </source>
</evidence>